<evidence type="ECO:0000256" key="4">
    <source>
        <dbReference type="ARBA" id="ARBA00010617"/>
    </source>
</evidence>
<evidence type="ECO:0000256" key="6">
    <source>
        <dbReference type="ARBA" id="ARBA00022692"/>
    </source>
</evidence>
<comment type="subcellular location">
    <subcellularLocation>
        <location evidence="2">Membrane</location>
        <topology evidence="2">Single-pass membrane protein</topology>
    </subcellularLocation>
</comment>
<dbReference type="PANTHER" id="PTHR46300:SF2">
    <property type="entry name" value="CYTOCHROME P450 MONOOXYGENASE ALNH-RELATED"/>
    <property type="match status" value="1"/>
</dbReference>
<evidence type="ECO:0000313" key="16">
    <source>
        <dbReference type="Proteomes" id="UP000807353"/>
    </source>
</evidence>
<dbReference type="GO" id="GO:0020037">
    <property type="term" value="F:heme binding"/>
    <property type="evidence" value="ECO:0007669"/>
    <property type="project" value="InterPro"/>
</dbReference>
<accession>A0A9P5Y8G0</accession>
<dbReference type="GO" id="GO:0004497">
    <property type="term" value="F:monooxygenase activity"/>
    <property type="evidence" value="ECO:0007669"/>
    <property type="project" value="UniProtKB-KW"/>
</dbReference>
<keyword evidence="5 14" id="KW-0349">Heme</keyword>
<evidence type="ECO:0000256" key="7">
    <source>
        <dbReference type="ARBA" id="ARBA00022723"/>
    </source>
</evidence>
<evidence type="ECO:0000256" key="5">
    <source>
        <dbReference type="ARBA" id="ARBA00022617"/>
    </source>
</evidence>
<evidence type="ECO:0000256" key="14">
    <source>
        <dbReference type="PIRSR" id="PIRSR602401-1"/>
    </source>
</evidence>
<evidence type="ECO:0000256" key="8">
    <source>
        <dbReference type="ARBA" id="ARBA00022989"/>
    </source>
</evidence>
<evidence type="ECO:0000313" key="15">
    <source>
        <dbReference type="EMBL" id="KAF9464067.1"/>
    </source>
</evidence>
<dbReference type="PRINTS" id="PR00463">
    <property type="entry name" value="EP450I"/>
</dbReference>
<sequence length="564" mass="63729">MLSLLEIAVVLFLTVLLITVNRYQNHRAPRILPPGPSGILFFGNLFQVPALRPYPKFREWAKQYGPVFHLRLGPQDVIVLNTAEATDELLVNRSSNFSSRSPPHVAHDIMSAGQRQVFLPYGKEWKACRRSLQTSVAPGPSKRLRPLQELESRVLLHDFLSHGETSLDDLPEGPNGEVPEGHWFSLVRRYTTSIAMTVTHGKRIHKILGNHRLHKVYAVLANFTRVGQPGNYLADVFPILRKLPDFLAKWRVEARKMHEWEMELWGGLLKEIQSDMAAGTANESYVGTYLKARTEAGHEHAPGTGITDDGWLKDTLLAYTAATALEAGSDTTASTIQSFVLFMLSHPQVLEKARAEIDRVVGPDRMPTFEDERALPYLVACIKETLRRRPPTIMGIPHTADEDDVYEGYYIPKGSTVIGNIWAIHMDPARYPNPTAFQPERFFVDNKPTRWGSGPDQDRDHYVFGWGRRFCQGTHITEASLFIALSRLIWGIDFQAPADARTGIPIIPDIADDEATFSDGFVSIPKIFKVAFKPRSERKRRIMVQAYEDVQAEWQVLGMDADER</sequence>
<reference evidence="15" key="1">
    <citation type="submission" date="2020-11" db="EMBL/GenBank/DDBJ databases">
        <authorList>
            <consortium name="DOE Joint Genome Institute"/>
            <person name="Ahrendt S."/>
            <person name="Riley R."/>
            <person name="Andreopoulos W."/>
            <person name="Labutti K."/>
            <person name="Pangilinan J."/>
            <person name="Ruiz-Duenas F.J."/>
            <person name="Barrasa J.M."/>
            <person name="Sanchez-Garcia M."/>
            <person name="Camarero S."/>
            <person name="Miyauchi S."/>
            <person name="Serrano A."/>
            <person name="Linde D."/>
            <person name="Babiker R."/>
            <person name="Drula E."/>
            <person name="Ayuso-Fernandez I."/>
            <person name="Pacheco R."/>
            <person name="Padilla G."/>
            <person name="Ferreira P."/>
            <person name="Barriuso J."/>
            <person name="Kellner H."/>
            <person name="Castanera R."/>
            <person name="Alfaro M."/>
            <person name="Ramirez L."/>
            <person name="Pisabarro A.G."/>
            <person name="Kuo A."/>
            <person name="Tritt A."/>
            <person name="Lipzen A."/>
            <person name="He G."/>
            <person name="Yan M."/>
            <person name="Ng V."/>
            <person name="Cullen D."/>
            <person name="Martin F."/>
            <person name="Rosso M.-N."/>
            <person name="Henrissat B."/>
            <person name="Hibbett D."/>
            <person name="Martinez A.T."/>
            <person name="Grigoriev I.V."/>
        </authorList>
    </citation>
    <scope>NUCLEOTIDE SEQUENCE</scope>
    <source>
        <strain evidence="15">CBS 247.69</strain>
    </source>
</reference>
<dbReference type="PANTHER" id="PTHR46300">
    <property type="entry name" value="P450, PUTATIVE (EUROFUNG)-RELATED-RELATED"/>
    <property type="match status" value="1"/>
</dbReference>
<evidence type="ECO:0000256" key="3">
    <source>
        <dbReference type="ARBA" id="ARBA00005179"/>
    </source>
</evidence>
<dbReference type="InterPro" id="IPR001128">
    <property type="entry name" value="Cyt_P450"/>
</dbReference>
<organism evidence="15 16">
    <name type="scientific">Collybia nuda</name>
    <dbReference type="NCBI Taxonomy" id="64659"/>
    <lineage>
        <taxon>Eukaryota</taxon>
        <taxon>Fungi</taxon>
        <taxon>Dikarya</taxon>
        <taxon>Basidiomycota</taxon>
        <taxon>Agaricomycotina</taxon>
        <taxon>Agaricomycetes</taxon>
        <taxon>Agaricomycetidae</taxon>
        <taxon>Agaricales</taxon>
        <taxon>Tricholomatineae</taxon>
        <taxon>Clitocybaceae</taxon>
        <taxon>Collybia</taxon>
    </lineage>
</organism>
<protein>
    <submittedName>
        <fullName evidence="15">Cytochrome P450</fullName>
    </submittedName>
</protein>
<evidence type="ECO:0000256" key="10">
    <source>
        <dbReference type="ARBA" id="ARBA00023004"/>
    </source>
</evidence>
<keyword evidence="8" id="KW-1133">Transmembrane helix</keyword>
<name>A0A9P5Y8G0_9AGAR</name>
<keyword evidence="6" id="KW-0812">Transmembrane</keyword>
<dbReference type="Gene3D" id="1.10.630.10">
    <property type="entry name" value="Cytochrome P450"/>
    <property type="match status" value="1"/>
</dbReference>
<keyword evidence="16" id="KW-1185">Reference proteome</keyword>
<evidence type="ECO:0000256" key="11">
    <source>
        <dbReference type="ARBA" id="ARBA00023033"/>
    </source>
</evidence>
<proteinExistence type="inferred from homology"/>
<dbReference type="Pfam" id="PF00067">
    <property type="entry name" value="p450"/>
    <property type="match status" value="1"/>
</dbReference>
<dbReference type="InterPro" id="IPR036396">
    <property type="entry name" value="Cyt_P450_sf"/>
</dbReference>
<evidence type="ECO:0000256" key="1">
    <source>
        <dbReference type="ARBA" id="ARBA00001971"/>
    </source>
</evidence>
<dbReference type="AlphaFoldDB" id="A0A9P5Y8G0"/>
<keyword evidence="10 14" id="KW-0408">Iron</keyword>
<dbReference type="InterPro" id="IPR002401">
    <property type="entry name" value="Cyt_P450_E_grp-I"/>
</dbReference>
<comment type="cofactor">
    <cofactor evidence="1 14">
        <name>heme</name>
        <dbReference type="ChEBI" id="CHEBI:30413"/>
    </cofactor>
</comment>
<dbReference type="GO" id="GO:0005506">
    <property type="term" value="F:iron ion binding"/>
    <property type="evidence" value="ECO:0007669"/>
    <property type="project" value="InterPro"/>
</dbReference>
<comment type="similarity">
    <text evidence="4">Belongs to the cytochrome P450 family.</text>
</comment>
<evidence type="ECO:0000256" key="9">
    <source>
        <dbReference type="ARBA" id="ARBA00023002"/>
    </source>
</evidence>
<keyword evidence="9" id="KW-0560">Oxidoreductase</keyword>
<dbReference type="InterPro" id="IPR050364">
    <property type="entry name" value="Cytochrome_P450_fung"/>
</dbReference>
<keyword evidence="11" id="KW-0503">Monooxygenase</keyword>
<comment type="caution">
    <text evidence="15">The sequence shown here is derived from an EMBL/GenBank/DDBJ whole genome shotgun (WGS) entry which is preliminary data.</text>
</comment>
<dbReference type="PRINTS" id="PR00385">
    <property type="entry name" value="P450"/>
</dbReference>
<dbReference type="SUPFAM" id="SSF48264">
    <property type="entry name" value="Cytochrome P450"/>
    <property type="match status" value="1"/>
</dbReference>
<keyword evidence="7 14" id="KW-0479">Metal-binding</keyword>
<dbReference type="EMBL" id="MU150257">
    <property type="protein sequence ID" value="KAF9464067.1"/>
    <property type="molecule type" value="Genomic_DNA"/>
</dbReference>
<dbReference type="GO" id="GO:0016705">
    <property type="term" value="F:oxidoreductase activity, acting on paired donors, with incorporation or reduction of molecular oxygen"/>
    <property type="evidence" value="ECO:0007669"/>
    <property type="project" value="InterPro"/>
</dbReference>
<dbReference type="GO" id="GO:0016020">
    <property type="term" value="C:membrane"/>
    <property type="evidence" value="ECO:0007669"/>
    <property type="project" value="UniProtKB-SubCell"/>
</dbReference>
<keyword evidence="13" id="KW-0325">Glycoprotein</keyword>
<feature type="binding site" description="axial binding residue" evidence="14">
    <location>
        <position position="471"/>
    </location>
    <ligand>
        <name>heme</name>
        <dbReference type="ChEBI" id="CHEBI:30413"/>
    </ligand>
    <ligandPart>
        <name>Fe</name>
        <dbReference type="ChEBI" id="CHEBI:18248"/>
    </ligandPart>
</feature>
<dbReference type="OrthoDB" id="1470350at2759"/>
<dbReference type="CDD" id="cd11065">
    <property type="entry name" value="CYP64-like"/>
    <property type="match status" value="1"/>
</dbReference>
<dbReference type="Proteomes" id="UP000807353">
    <property type="component" value="Unassembled WGS sequence"/>
</dbReference>
<gene>
    <name evidence="15" type="ORF">BDZ94DRAFT_1162892</name>
</gene>
<evidence type="ECO:0000256" key="2">
    <source>
        <dbReference type="ARBA" id="ARBA00004167"/>
    </source>
</evidence>
<comment type="pathway">
    <text evidence="3">Secondary metabolite biosynthesis.</text>
</comment>
<evidence type="ECO:0000256" key="12">
    <source>
        <dbReference type="ARBA" id="ARBA00023136"/>
    </source>
</evidence>
<keyword evidence="12" id="KW-0472">Membrane</keyword>
<evidence type="ECO:0000256" key="13">
    <source>
        <dbReference type="ARBA" id="ARBA00023180"/>
    </source>
</evidence>